<proteinExistence type="predicted"/>
<comment type="caution">
    <text evidence="2">The sequence shown here is derived from an EMBL/GenBank/DDBJ whole genome shotgun (WGS) entry which is preliminary data.</text>
</comment>
<evidence type="ECO:0000313" key="2">
    <source>
        <dbReference type="EMBL" id="MEB3033313.1"/>
    </source>
</evidence>
<sequence length="107" mass="11913">MSDEGGEGRREPDTRERARLLREVARQFREVDPAELTAEQLEEICAAIPTAASRGEARPSRPVNVHALPVRPGPDATLRRLRLRFDAMAADAERAADDIDRRLDGGR</sequence>
<organism evidence="2 3">
    <name type="scientific">[Mycobacterium] nativiensis</name>
    <dbReference type="NCBI Taxonomy" id="2855503"/>
    <lineage>
        <taxon>Bacteria</taxon>
        <taxon>Bacillati</taxon>
        <taxon>Actinomycetota</taxon>
        <taxon>Actinomycetes</taxon>
        <taxon>Mycobacteriales</taxon>
        <taxon>Mycobacteriaceae</taxon>
        <taxon>Mycolicibacter</taxon>
    </lineage>
</organism>
<evidence type="ECO:0000313" key="3">
    <source>
        <dbReference type="Proteomes" id="UP001298593"/>
    </source>
</evidence>
<name>A0ABU5XZL2_9MYCO</name>
<evidence type="ECO:0000256" key="1">
    <source>
        <dbReference type="SAM" id="MobiDB-lite"/>
    </source>
</evidence>
<gene>
    <name evidence="2" type="ORF">KV113_17315</name>
</gene>
<reference evidence="2 3" key="1">
    <citation type="submission" date="2023-12" db="EMBL/GenBank/DDBJ databases">
        <title>Description of new species of Mycobacterium terrae complex isolated from sewage at the Sao Paulo Zoological Park Foundation in Brazil.</title>
        <authorList>
            <person name="Romagnoli C.L."/>
            <person name="Conceicao E.C."/>
            <person name="Machado E."/>
            <person name="Barreto L.B.P.F."/>
            <person name="Sharma A."/>
            <person name="Silva N.M."/>
            <person name="Marques L.E."/>
            <person name="Juliana M.A."/>
            <person name="Lourenco M.C.S."/>
            <person name="Digiampietri L.A."/>
            <person name="Suffys P.N."/>
            <person name="Viana-Niero C."/>
        </authorList>
    </citation>
    <scope>NUCLEOTIDE SEQUENCE [LARGE SCALE GENOMIC DNA]</scope>
    <source>
        <strain evidence="2 3">MYC340</strain>
    </source>
</reference>
<protein>
    <submittedName>
        <fullName evidence="2">Uncharacterized protein</fullName>
    </submittedName>
</protein>
<dbReference type="Proteomes" id="UP001298593">
    <property type="component" value="Unassembled WGS sequence"/>
</dbReference>
<keyword evidence="3" id="KW-1185">Reference proteome</keyword>
<dbReference type="EMBL" id="JAYJJU010000018">
    <property type="protein sequence ID" value="MEB3033313.1"/>
    <property type="molecule type" value="Genomic_DNA"/>
</dbReference>
<feature type="region of interest" description="Disordered" evidence="1">
    <location>
        <begin position="52"/>
        <end position="71"/>
    </location>
</feature>
<dbReference type="RefSeq" id="WP_329780115.1">
    <property type="nucleotide sequence ID" value="NZ_JAYJJU010000018.1"/>
</dbReference>
<accession>A0ABU5XZL2</accession>